<sequence length="184" mass="21554">MREIRIENGVIVYYGSRAGQIRDGCAVIDPMFQVGELTEYLERQKDIRMIRIEKGVYERLMNARSMEENQQALKKIRVWQLKPDVDVQMKFVPYDTLMRKFGPPDIENYEKVFDGTVDTNDLEDLFEKFNMDWPSGYTGHSLSISDVLELYDEQGSEFYYVDAVGFRQVEFASQQLSMRPSQAM</sequence>
<gene>
    <name evidence="2" type="ORF">IAA08_02820</name>
</gene>
<reference evidence="2" key="1">
    <citation type="journal article" date="2021" name="PeerJ">
        <title>Extensive microbial diversity within the chicken gut microbiome revealed by metagenomics and culture.</title>
        <authorList>
            <person name="Gilroy R."/>
            <person name="Ravi A."/>
            <person name="Getino M."/>
            <person name="Pursley I."/>
            <person name="Horton D.L."/>
            <person name="Alikhan N.F."/>
            <person name="Baker D."/>
            <person name="Gharbi K."/>
            <person name="Hall N."/>
            <person name="Watson M."/>
            <person name="Adriaenssens E.M."/>
            <person name="Foster-Nyarko E."/>
            <person name="Jarju S."/>
            <person name="Secka A."/>
            <person name="Antonio M."/>
            <person name="Oren A."/>
            <person name="Chaudhuri R.R."/>
            <person name="La Ragione R."/>
            <person name="Hildebrand F."/>
            <person name="Pallen M.J."/>
        </authorList>
    </citation>
    <scope>NUCLEOTIDE SEQUENCE</scope>
    <source>
        <strain evidence="2">CHK192-9172</strain>
    </source>
</reference>
<accession>A0A9D2IFW5</accession>
<feature type="domain" description="YodL-like" evidence="1">
    <location>
        <begin position="76"/>
        <end position="171"/>
    </location>
</feature>
<organism evidence="2 3">
    <name type="scientific">Candidatus Eubacterium avistercoris</name>
    <dbReference type="NCBI Taxonomy" id="2838567"/>
    <lineage>
        <taxon>Bacteria</taxon>
        <taxon>Bacillati</taxon>
        <taxon>Bacillota</taxon>
        <taxon>Clostridia</taxon>
        <taxon>Eubacteriales</taxon>
        <taxon>Eubacteriaceae</taxon>
        <taxon>Eubacterium</taxon>
    </lineage>
</organism>
<protein>
    <recommendedName>
        <fullName evidence="1">YodL-like domain-containing protein</fullName>
    </recommendedName>
</protein>
<name>A0A9D2IFW5_9FIRM</name>
<dbReference type="AlphaFoldDB" id="A0A9D2IFW5"/>
<proteinExistence type="predicted"/>
<reference evidence="2" key="2">
    <citation type="submission" date="2021-04" db="EMBL/GenBank/DDBJ databases">
        <authorList>
            <person name="Gilroy R."/>
        </authorList>
    </citation>
    <scope>NUCLEOTIDE SEQUENCE</scope>
    <source>
        <strain evidence="2">CHK192-9172</strain>
    </source>
</reference>
<dbReference type="InterPro" id="IPR025923">
    <property type="entry name" value="YodL-like_dom"/>
</dbReference>
<evidence type="ECO:0000259" key="1">
    <source>
        <dbReference type="Pfam" id="PF14191"/>
    </source>
</evidence>
<comment type="caution">
    <text evidence="2">The sequence shown here is derived from an EMBL/GenBank/DDBJ whole genome shotgun (WGS) entry which is preliminary data.</text>
</comment>
<evidence type="ECO:0000313" key="2">
    <source>
        <dbReference type="EMBL" id="HIZ06853.1"/>
    </source>
</evidence>
<dbReference type="Proteomes" id="UP000824024">
    <property type="component" value="Unassembled WGS sequence"/>
</dbReference>
<evidence type="ECO:0000313" key="3">
    <source>
        <dbReference type="Proteomes" id="UP000824024"/>
    </source>
</evidence>
<dbReference type="EMBL" id="DXCH01000077">
    <property type="protein sequence ID" value="HIZ06853.1"/>
    <property type="molecule type" value="Genomic_DNA"/>
</dbReference>
<dbReference type="Pfam" id="PF14191">
    <property type="entry name" value="YodL"/>
    <property type="match status" value="1"/>
</dbReference>